<dbReference type="Proteomes" id="UP000646579">
    <property type="component" value="Unassembled WGS sequence"/>
</dbReference>
<dbReference type="PANTHER" id="PTHR12558:SF13">
    <property type="entry name" value="CELL DIVISION CYCLE PROTEIN 27 HOMOLOG"/>
    <property type="match status" value="1"/>
</dbReference>
<feature type="signal peptide" evidence="2">
    <location>
        <begin position="1"/>
        <end position="27"/>
    </location>
</feature>
<accession>A0A918SCA2</accession>
<evidence type="ECO:0000256" key="2">
    <source>
        <dbReference type="SAM" id="SignalP"/>
    </source>
</evidence>
<evidence type="ECO:0000313" key="4">
    <source>
        <dbReference type="Proteomes" id="UP000646579"/>
    </source>
</evidence>
<gene>
    <name evidence="3" type="ORF">GCM10007989_29950</name>
</gene>
<evidence type="ECO:0000256" key="1">
    <source>
        <dbReference type="PROSITE-ProRule" id="PRU00339"/>
    </source>
</evidence>
<dbReference type="InterPro" id="IPR019734">
    <property type="entry name" value="TPR_rpt"/>
</dbReference>
<keyword evidence="2" id="KW-0732">Signal</keyword>
<reference evidence="3" key="1">
    <citation type="journal article" date="2014" name="Int. J. Syst. Evol. Microbiol.">
        <title>Complete genome sequence of Corynebacterium casei LMG S-19264T (=DSM 44701T), isolated from a smear-ripened cheese.</title>
        <authorList>
            <consortium name="US DOE Joint Genome Institute (JGI-PGF)"/>
            <person name="Walter F."/>
            <person name="Albersmeier A."/>
            <person name="Kalinowski J."/>
            <person name="Ruckert C."/>
        </authorList>
    </citation>
    <scope>NUCLEOTIDE SEQUENCE</scope>
    <source>
        <strain evidence="3">KCTC 32437</strain>
    </source>
</reference>
<dbReference type="Pfam" id="PF14559">
    <property type="entry name" value="TPR_19"/>
    <property type="match status" value="1"/>
</dbReference>
<dbReference type="RefSeq" id="WP_189426526.1">
    <property type="nucleotide sequence ID" value="NZ_BMZE01000003.1"/>
</dbReference>
<name>A0A918SCA2_9HYPH</name>
<dbReference type="Gene3D" id="1.25.40.10">
    <property type="entry name" value="Tetratricopeptide repeat domain"/>
    <property type="match status" value="1"/>
</dbReference>
<proteinExistence type="predicted"/>
<dbReference type="SMART" id="SM00028">
    <property type="entry name" value="TPR"/>
    <property type="match status" value="3"/>
</dbReference>
<dbReference type="EMBL" id="BMZE01000003">
    <property type="protein sequence ID" value="GHA31894.1"/>
    <property type="molecule type" value="Genomic_DNA"/>
</dbReference>
<dbReference type="AlphaFoldDB" id="A0A918SCA2"/>
<evidence type="ECO:0000313" key="3">
    <source>
        <dbReference type="EMBL" id="GHA31894.1"/>
    </source>
</evidence>
<feature type="repeat" description="TPR" evidence="1">
    <location>
        <begin position="126"/>
        <end position="159"/>
    </location>
</feature>
<protein>
    <recommendedName>
        <fullName evidence="5">Flp pilus assembly protein TadD</fullName>
    </recommendedName>
</protein>
<organism evidence="3 4">
    <name type="scientific">Devosia pacifica</name>
    <dbReference type="NCBI Taxonomy" id="1335967"/>
    <lineage>
        <taxon>Bacteria</taxon>
        <taxon>Pseudomonadati</taxon>
        <taxon>Pseudomonadota</taxon>
        <taxon>Alphaproteobacteria</taxon>
        <taxon>Hyphomicrobiales</taxon>
        <taxon>Devosiaceae</taxon>
        <taxon>Devosia</taxon>
    </lineage>
</organism>
<dbReference type="PANTHER" id="PTHR12558">
    <property type="entry name" value="CELL DIVISION CYCLE 16,23,27"/>
    <property type="match status" value="1"/>
</dbReference>
<dbReference type="InterPro" id="IPR011990">
    <property type="entry name" value="TPR-like_helical_dom_sf"/>
</dbReference>
<evidence type="ECO:0008006" key="5">
    <source>
        <dbReference type="Google" id="ProtNLM"/>
    </source>
</evidence>
<dbReference type="Pfam" id="PF13181">
    <property type="entry name" value="TPR_8"/>
    <property type="match status" value="1"/>
</dbReference>
<reference evidence="3" key="2">
    <citation type="submission" date="2020-09" db="EMBL/GenBank/DDBJ databases">
        <authorList>
            <person name="Sun Q."/>
            <person name="Kim S."/>
        </authorList>
    </citation>
    <scope>NUCLEOTIDE SEQUENCE</scope>
    <source>
        <strain evidence="3">KCTC 32437</strain>
    </source>
</reference>
<dbReference type="PIRSF" id="PIRSF035836">
    <property type="entry name" value="UCP035836"/>
    <property type="match status" value="1"/>
</dbReference>
<keyword evidence="1" id="KW-0802">TPR repeat</keyword>
<sequence length="251" mass="26827">MVSFLFSMNRFLAGAGVALMLAGCASAPVDDQTVTGSTAGTLSVSGLAERYRDNPNDRGITLAYSKALRDEGLNAQAANVLERGVASNPRDTVVRIAYAKALTAEGRFSQALNVIDAAIDPTLPNWNALSVKGAILDQLGNHQAARQTYREALVIAPDQASLEANLGLSYSLTNELETAEEHLRKAAAMSGATSQIRQNLALVVGLQGRFSEAEQLYARELSAQEVEANMAYVRGLLSENNRWQQIENGAS</sequence>
<keyword evidence="4" id="KW-1185">Reference proteome</keyword>
<dbReference type="SUPFAM" id="SSF48452">
    <property type="entry name" value="TPR-like"/>
    <property type="match status" value="1"/>
</dbReference>
<dbReference type="InterPro" id="IPR014596">
    <property type="entry name" value="UCP035836"/>
</dbReference>
<dbReference type="PROSITE" id="PS50005">
    <property type="entry name" value="TPR"/>
    <property type="match status" value="1"/>
</dbReference>
<feature type="chain" id="PRO_5037274271" description="Flp pilus assembly protein TadD" evidence="2">
    <location>
        <begin position="28"/>
        <end position="251"/>
    </location>
</feature>
<comment type="caution">
    <text evidence="3">The sequence shown here is derived from an EMBL/GenBank/DDBJ whole genome shotgun (WGS) entry which is preliminary data.</text>
</comment>